<evidence type="ECO:0000313" key="2">
    <source>
        <dbReference type="EMBL" id="TXS90220.1"/>
    </source>
</evidence>
<dbReference type="Pfam" id="PF01471">
    <property type="entry name" value="PG_binding_1"/>
    <property type="match status" value="1"/>
</dbReference>
<dbReference type="InterPro" id="IPR052026">
    <property type="entry name" value="ExeA_AAA_ATPase_DNA-bind"/>
</dbReference>
<proteinExistence type="predicted"/>
<dbReference type="InterPro" id="IPR036365">
    <property type="entry name" value="PGBD-like_sf"/>
</dbReference>
<dbReference type="Gene3D" id="3.40.50.300">
    <property type="entry name" value="P-loop containing nucleotide triphosphate hydrolases"/>
    <property type="match status" value="1"/>
</dbReference>
<dbReference type="SUPFAM" id="SSF52540">
    <property type="entry name" value="P-loop containing nucleoside triphosphate hydrolases"/>
    <property type="match status" value="1"/>
</dbReference>
<dbReference type="InterPro" id="IPR003593">
    <property type="entry name" value="AAA+_ATPase"/>
</dbReference>
<dbReference type="Proteomes" id="UP000321039">
    <property type="component" value="Unassembled WGS sequence"/>
</dbReference>
<keyword evidence="3" id="KW-1185">Reference proteome</keyword>
<evidence type="ECO:0000313" key="3">
    <source>
        <dbReference type="Proteomes" id="UP000321039"/>
    </source>
</evidence>
<organism evidence="2 3">
    <name type="scientific">Parahaliea maris</name>
    <dbReference type="NCBI Taxonomy" id="2716870"/>
    <lineage>
        <taxon>Bacteria</taxon>
        <taxon>Pseudomonadati</taxon>
        <taxon>Pseudomonadota</taxon>
        <taxon>Gammaproteobacteria</taxon>
        <taxon>Cellvibrionales</taxon>
        <taxon>Halieaceae</taxon>
        <taxon>Parahaliea</taxon>
    </lineage>
</organism>
<dbReference type="GO" id="GO:0016887">
    <property type="term" value="F:ATP hydrolysis activity"/>
    <property type="evidence" value="ECO:0007669"/>
    <property type="project" value="InterPro"/>
</dbReference>
<dbReference type="RefSeq" id="WP_148069935.1">
    <property type="nucleotide sequence ID" value="NZ_VRZA01000008.1"/>
</dbReference>
<reference evidence="2 3" key="1">
    <citation type="submission" date="2019-08" db="EMBL/GenBank/DDBJ databases">
        <title>Parahaliea maris sp. nov., isolated from the surface seawater.</title>
        <authorList>
            <person name="Liu Y."/>
        </authorList>
    </citation>
    <scope>NUCLEOTIDE SEQUENCE [LARGE SCALE GENOMIC DNA]</scope>
    <source>
        <strain evidence="2 3">HSLHS9</strain>
    </source>
</reference>
<dbReference type="PANTHER" id="PTHR35894:SF1">
    <property type="entry name" value="PHOSPHORIBULOKINASE _ URIDINE KINASE FAMILY"/>
    <property type="match status" value="1"/>
</dbReference>
<sequence length="562" mass="61223">MYHQYFGLKETPFSIAVNPRYLFMSPRHRDALAHLLYGVGAGGGFILLTGEVGTGKTTLNRCLLEQLPDDTDIAIILNPALNALELLASVCDELGIDYAGEGSSLKSLTDKLHAFLLENHARGRKTVLLIDEAQHLDFDVLEQIRLLTNLETNSEKLLQIVLIGQPELASLLQRPELRQLNQRITARYNLQPLNPDETHAYIRHRLQVAGLTADRELFPRGAVRAIHQRTRGIPRLINVLCDRALLGAYGQNKGRVDRAMVATAAREVMGEEGGLGPGFPWRRAIAVFVVLAVASGLALWQWAPLPGESPPAVEKPVTLATPASPAAAPVQSAVAPVQAPAVTRKAPEPAADAGRPAWLLSPEAAGQLLWSLQSDALAPLQVCGAEPVSGLACYREQVRTWDSLLGYDRPLVLELVTPERFRAAALLLGVDGQQARLATPGGAIEEVPLRQLASQWQGDFYLLWQPPEGYQRPLALGDTSPAVASVAQMLARLDGQPNPLARQQFNRALQSRVKLFQQQNQLQDDGVVGVRTLLKLNEQLGIDPSRTLALARLEGEALEDDS</sequence>
<dbReference type="InterPro" id="IPR036366">
    <property type="entry name" value="PGBDSf"/>
</dbReference>
<dbReference type="InterPro" id="IPR049945">
    <property type="entry name" value="AAA_22"/>
</dbReference>
<name>A0A5C8ZRD8_9GAMM</name>
<dbReference type="InterPro" id="IPR002477">
    <property type="entry name" value="Peptidoglycan-bd-like"/>
</dbReference>
<dbReference type="Gene3D" id="3.90.70.10">
    <property type="entry name" value="Cysteine proteinases"/>
    <property type="match status" value="1"/>
</dbReference>
<dbReference type="SUPFAM" id="SSF47090">
    <property type="entry name" value="PGBD-like"/>
    <property type="match status" value="1"/>
</dbReference>
<gene>
    <name evidence="2" type="ORF">FV139_18325</name>
</gene>
<dbReference type="PANTHER" id="PTHR35894">
    <property type="entry name" value="GENERAL SECRETION PATHWAY PROTEIN A-RELATED"/>
    <property type="match status" value="1"/>
</dbReference>
<accession>A0A5C8ZRD8</accession>
<comment type="caution">
    <text evidence="2">The sequence shown here is derived from an EMBL/GenBank/DDBJ whole genome shotgun (WGS) entry which is preliminary data.</text>
</comment>
<dbReference type="CDD" id="cd00009">
    <property type="entry name" value="AAA"/>
    <property type="match status" value="1"/>
</dbReference>
<evidence type="ECO:0000259" key="1">
    <source>
        <dbReference type="SMART" id="SM00382"/>
    </source>
</evidence>
<dbReference type="Gene3D" id="1.10.101.10">
    <property type="entry name" value="PGBD-like superfamily/PGBD"/>
    <property type="match status" value="1"/>
</dbReference>
<feature type="domain" description="AAA+ ATPase" evidence="1">
    <location>
        <begin position="42"/>
        <end position="196"/>
    </location>
</feature>
<dbReference type="SMART" id="SM00382">
    <property type="entry name" value="AAA"/>
    <property type="match status" value="1"/>
</dbReference>
<dbReference type="Pfam" id="PF13401">
    <property type="entry name" value="AAA_22"/>
    <property type="match status" value="1"/>
</dbReference>
<dbReference type="AlphaFoldDB" id="A0A5C8ZRD8"/>
<dbReference type="InterPro" id="IPR027417">
    <property type="entry name" value="P-loop_NTPase"/>
</dbReference>
<dbReference type="EMBL" id="VRZA01000008">
    <property type="protein sequence ID" value="TXS90220.1"/>
    <property type="molecule type" value="Genomic_DNA"/>
</dbReference>
<protein>
    <submittedName>
        <fullName evidence="2">AAA family ATPase</fullName>
    </submittedName>
</protein>